<dbReference type="InParanoid" id="G7DT29"/>
<accession>G7DT29</accession>
<proteinExistence type="predicted"/>
<feature type="region of interest" description="Disordered" evidence="1">
    <location>
        <begin position="71"/>
        <end position="146"/>
    </location>
</feature>
<evidence type="ECO:0000313" key="2">
    <source>
        <dbReference type="EMBL" id="GAA93908.1"/>
    </source>
</evidence>
<gene>
    <name evidence="2" type="primary">Mo00554</name>
    <name evidence="2" type="ORF">E5Q_00554</name>
</gene>
<reference evidence="2 3" key="1">
    <citation type="journal article" date="2011" name="J. Gen. Appl. Microbiol.">
        <title>Draft genome sequencing of the enigmatic basidiomycete Mixia osmundae.</title>
        <authorList>
            <person name="Nishida H."/>
            <person name="Nagatsuka Y."/>
            <person name="Sugiyama J."/>
        </authorList>
    </citation>
    <scope>NUCLEOTIDE SEQUENCE [LARGE SCALE GENOMIC DNA]</scope>
    <source>
        <strain evidence="3">CBS 9802 / IAM 14324 / JCM 22182 / KY 12970</strain>
    </source>
</reference>
<dbReference type="EMBL" id="BABT02000025">
    <property type="protein sequence ID" value="GAA93908.1"/>
    <property type="molecule type" value="Genomic_DNA"/>
</dbReference>
<keyword evidence="3" id="KW-1185">Reference proteome</keyword>
<evidence type="ECO:0000256" key="1">
    <source>
        <dbReference type="SAM" id="MobiDB-lite"/>
    </source>
</evidence>
<organism evidence="2 3">
    <name type="scientific">Mixia osmundae (strain CBS 9802 / IAM 14324 / JCM 22182 / KY 12970)</name>
    <dbReference type="NCBI Taxonomy" id="764103"/>
    <lineage>
        <taxon>Eukaryota</taxon>
        <taxon>Fungi</taxon>
        <taxon>Dikarya</taxon>
        <taxon>Basidiomycota</taxon>
        <taxon>Pucciniomycotina</taxon>
        <taxon>Mixiomycetes</taxon>
        <taxon>Mixiales</taxon>
        <taxon>Mixiaceae</taxon>
        <taxon>Mixia</taxon>
    </lineage>
</organism>
<dbReference type="HOGENOM" id="CLU_806724_0_0_1"/>
<dbReference type="Proteomes" id="UP000009131">
    <property type="component" value="Unassembled WGS sequence"/>
</dbReference>
<reference evidence="2 3" key="2">
    <citation type="journal article" date="2012" name="Open Biol.">
        <title>Characteristics of nucleosomes and linker DNA regions on the genome of the basidiomycete Mixia osmundae revealed by mono- and dinucleosome mapping.</title>
        <authorList>
            <person name="Nishida H."/>
            <person name="Kondo S."/>
            <person name="Matsumoto T."/>
            <person name="Suzuki Y."/>
            <person name="Yoshikawa H."/>
            <person name="Taylor T.D."/>
            <person name="Sugiyama J."/>
        </authorList>
    </citation>
    <scope>NUCLEOTIDE SEQUENCE [LARGE SCALE GENOMIC DNA]</scope>
    <source>
        <strain evidence="3">CBS 9802 / IAM 14324 / JCM 22182 / KY 12970</strain>
    </source>
</reference>
<evidence type="ECO:0000313" key="3">
    <source>
        <dbReference type="Proteomes" id="UP000009131"/>
    </source>
</evidence>
<comment type="caution">
    <text evidence="2">The sequence shown here is derived from an EMBL/GenBank/DDBJ whole genome shotgun (WGS) entry which is preliminary data.</text>
</comment>
<sequence length="344" mass="38044">MIFCHKYARPSCEFPPRKTWRQTVERGQPVTTVPTQRSHDLSGDIYQLGKDTSELLSTIWRANWRYSQPFSASSAVRSSPTTRNTLLPSKSMSRFRVGTGGEISLGEEFPDESESGTALPIHGEPSTSSLAAPTNLTRSGEPPPRSLLAFNVQSKNTSGNQREKSPLTSGLADLNAILSRSKVARAQLICTTLLALASCIVVSASTAKFDLTKRWRGDTRCLLLADLTNTKQPALYDFSLVWNDATKYFDGIVVNTDRVGYKAATYTSNDYDSHLSNFDVIHKGRWRWSIFVIYHPLEGGLTFWVDNLHTSVYGGSLLNSCSFGMTCSDTNGEQQDVGKDFRGC</sequence>
<feature type="compositionally biased region" description="Polar residues" evidence="1">
    <location>
        <begin position="125"/>
        <end position="138"/>
    </location>
</feature>
<protein>
    <submittedName>
        <fullName evidence="2">Uncharacterized protein</fullName>
    </submittedName>
</protein>
<dbReference type="AlphaFoldDB" id="G7DT29"/>
<feature type="compositionally biased region" description="Polar residues" evidence="1">
    <location>
        <begin position="71"/>
        <end position="92"/>
    </location>
</feature>
<name>G7DT29_MIXOS</name>